<dbReference type="InterPro" id="IPR051354">
    <property type="entry name" value="Transposase_27_IS1"/>
</dbReference>
<evidence type="ECO:0000313" key="2">
    <source>
        <dbReference type="Proteomes" id="UP000321523"/>
    </source>
</evidence>
<dbReference type="RefSeq" id="WP_147041249.1">
    <property type="nucleotide sequence ID" value="NZ_BJYZ01000071.1"/>
</dbReference>
<proteinExistence type="predicted"/>
<evidence type="ECO:0008006" key="3">
    <source>
        <dbReference type="Google" id="ProtNLM"/>
    </source>
</evidence>
<gene>
    <name evidence="1" type="ORF">SAE02_74270</name>
</gene>
<evidence type="ECO:0000313" key="1">
    <source>
        <dbReference type="EMBL" id="GEO43279.1"/>
    </source>
</evidence>
<dbReference type="Proteomes" id="UP000321523">
    <property type="component" value="Unassembled WGS sequence"/>
</dbReference>
<accession>A0A512E3J6</accession>
<reference evidence="1 2" key="1">
    <citation type="submission" date="2019-07" db="EMBL/GenBank/DDBJ databases">
        <title>Whole genome shotgun sequence of Skermanella aerolata NBRC 106429.</title>
        <authorList>
            <person name="Hosoyama A."/>
            <person name="Uohara A."/>
            <person name="Ohji S."/>
            <person name="Ichikawa N."/>
        </authorList>
    </citation>
    <scope>NUCLEOTIDE SEQUENCE [LARGE SCALE GENOMIC DNA]</scope>
    <source>
        <strain evidence="1 2">NBRC 106429</strain>
    </source>
</reference>
<sequence>MVPPLSHCPRCGSRSLIWYGIVAGKQLWRCKRCRYQFTRLEGHDTPEPTKRAAVSLYGYGLSFNAVAHLLGTTAQSVLRWVCSYVDRCCAKPPPEDAVVIELDEIWHCLQRKDNKVWIWKA</sequence>
<dbReference type="PANTHER" id="PTHR33293">
    <property type="entry name" value="INSERTION ELEMENT IS1 1 PROTEIN INSB-RELATED"/>
    <property type="match status" value="1"/>
</dbReference>
<name>A0A512E3J6_9PROT</name>
<organism evidence="1 2">
    <name type="scientific">Skermanella aerolata</name>
    <dbReference type="NCBI Taxonomy" id="393310"/>
    <lineage>
        <taxon>Bacteria</taxon>
        <taxon>Pseudomonadati</taxon>
        <taxon>Pseudomonadota</taxon>
        <taxon>Alphaproteobacteria</taxon>
        <taxon>Rhodospirillales</taxon>
        <taxon>Azospirillaceae</taxon>
        <taxon>Skermanella</taxon>
    </lineage>
</organism>
<dbReference type="AlphaFoldDB" id="A0A512E3J6"/>
<protein>
    <recommendedName>
        <fullName evidence="3">Transposase</fullName>
    </recommendedName>
</protein>
<dbReference type="OrthoDB" id="3684942at2"/>
<keyword evidence="2" id="KW-1185">Reference proteome</keyword>
<dbReference type="EMBL" id="BJYZ01000071">
    <property type="protein sequence ID" value="GEO43279.1"/>
    <property type="molecule type" value="Genomic_DNA"/>
</dbReference>
<comment type="caution">
    <text evidence="1">The sequence shown here is derived from an EMBL/GenBank/DDBJ whole genome shotgun (WGS) entry which is preliminary data.</text>
</comment>
<dbReference type="PANTHER" id="PTHR33293:SF1">
    <property type="entry name" value="INSERTION ELEMENT IS1 1 PROTEIN INSB-RELATED"/>
    <property type="match status" value="1"/>
</dbReference>